<organism evidence="2 3">
    <name type="scientific">Bursaphelenchus okinawaensis</name>
    <dbReference type="NCBI Taxonomy" id="465554"/>
    <lineage>
        <taxon>Eukaryota</taxon>
        <taxon>Metazoa</taxon>
        <taxon>Ecdysozoa</taxon>
        <taxon>Nematoda</taxon>
        <taxon>Chromadorea</taxon>
        <taxon>Rhabditida</taxon>
        <taxon>Tylenchina</taxon>
        <taxon>Tylenchomorpha</taxon>
        <taxon>Aphelenchoidea</taxon>
        <taxon>Aphelenchoididae</taxon>
        <taxon>Bursaphelenchus</taxon>
    </lineage>
</organism>
<dbReference type="EMBL" id="CAJFCW020000006">
    <property type="protein sequence ID" value="CAG9127747.1"/>
    <property type="molecule type" value="Genomic_DNA"/>
</dbReference>
<dbReference type="EMBL" id="CAJFDH010000006">
    <property type="protein sequence ID" value="CAD5230423.1"/>
    <property type="molecule type" value="Genomic_DNA"/>
</dbReference>
<comment type="caution">
    <text evidence="2">The sequence shown here is derived from an EMBL/GenBank/DDBJ whole genome shotgun (WGS) entry which is preliminary data.</text>
</comment>
<accession>A0A811LTQ3</accession>
<dbReference type="Proteomes" id="UP000614601">
    <property type="component" value="Unassembled WGS sequence"/>
</dbReference>
<proteinExistence type="predicted"/>
<sequence length="91" mass="10282">MPRHFPNYNMTISPKKFSTAPNGHRSRLRRVLSSDVFLTPPEAFLNPQPPLPPRRTKRLSLLSWSFVEDRVSTRCSKNSGAGFGFVVAPDL</sequence>
<evidence type="ECO:0000256" key="1">
    <source>
        <dbReference type="SAM" id="MobiDB-lite"/>
    </source>
</evidence>
<dbReference type="AlphaFoldDB" id="A0A811LTQ3"/>
<feature type="region of interest" description="Disordered" evidence="1">
    <location>
        <begin position="1"/>
        <end position="24"/>
    </location>
</feature>
<dbReference type="Proteomes" id="UP000783686">
    <property type="component" value="Unassembled WGS sequence"/>
</dbReference>
<protein>
    <submittedName>
        <fullName evidence="2">Uncharacterized protein</fullName>
    </submittedName>
</protein>
<keyword evidence="3" id="KW-1185">Reference proteome</keyword>
<reference evidence="2" key="1">
    <citation type="submission" date="2020-09" db="EMBL/GenBank/DDBJ databases">
        <authorList>
            <person name="Kikuchi T."/>
        </authorList>
    </citation>
    <scope>NUCLEOTIDE SEQUENCE</scope>
    <source>
        <strain evidence="2">SH1</strain>
    </source>
</reference>
<evidence type="ECO:0000313" key="2">
    <source>
        <dbReference type="EMBL" id="CAD5230423.1"/>
    </source>
</evidence>
<evidence type="ECO:0000313" key="3">
    <source>
        <dbReference type="Proteomes" id="UP000614601"/>
    </source>
</evidence>
<name>A0A811LTQ3_9BILA</name>
<gene>
    <name evidence="2" type="ORF">BOKJ2_LOCUS14128</name>
</gene>